<sequence length="1301" mass="151865">MPDATFCKMSAIGQSDELTLSQTLRDVLTTVDQEQVQTSMISNKRQQSSSELCTTSNTKKIKMTTTDTDDTAMNMKLKLVTNSIPSYLLKTNKLFIQMSKSITNLTKSISIDDIHDIAMLLYKKAALHINRDITKAYFHSVQGTLKEPELEANQVNRSVWPIEAQSFMLAKMESMKTKNKPTTTSTTTPTTKTTTTTTTTAKTTTATTTTTKTTALDINDEKLRSICSDLLSDYVQEMKEQMSDYEEQLDEKKNSLVDLTIQMEDIIKNYVQQYCIKPLEMKRKLKIALLCYDFDTEILKRQYMQEKPNDYQLKVAQTLYNAKRELERSKRNLLELKEQVFYNKSLSIFDTLQTSMLTKNNEDVQRSIYQYEKDIQQKKIDIMIIEIIEAESKFYQDQQTFDVHMSTMWKNHRGLVQNQGMTTILTNIIDKTLSKIADRWRSLYKYRVDYYLRNSYDDDDDDDTHDKSSNDNDKHMKKFGFSSFVIMDTNNKFTDKQIELLNRGPSYVPPFQLSISTTIKTMDDRIKKQYAPLKHQLTNLFGNSRINIALSMEITKQIFQEYKENFSITIPTKYKERANYERKIIQSIRYLLSKNNLILRRTADNGNTFYIGNRSNFEKKANDYLLQTDSYKLLSLIDDIQQWQNNFREMIDSMNYLLQQLKQHKAIQNDLYERLVIDFSKIQLTYLYFLPDISKENEITLVPYILTHQSATIKIGKFLQQVLRPFVDKILKSSTFRDDIDFIQKFTNYIEKERRLQTKTIFCTIEITNYSTLDIHTNMIDIIGYFLHDNLATNKLEQISIQTIKNLLYIFLNNNICCYKNKVYKIMKGCPTTIPLSETLSNIYTFQWQKMISTHSRKHMEFFGRHKNQIFFTWYHGTESELCDFLQTIKEKFPNVQFQKFIGYNAVFLNTFIENQQGQLYSRINYHPILPQFRLPYLVGHPKLGHSDWLRWSLIRAVCCCSLIEDFRRERIYLELSYLTNGYSLLFVETHIQNFFEYFHTSHLRFTKNQTEYNTFRQQWFDYIDIQYELTDQLQQFDDQGRLIRLHHLYEYGSVSEFNNKFLRLWSEYFHHHPIFSKERLCNVNQSSTAPSTVPTTPDPLNMAYINESDTINQKHYQNEKFQEPSSTIIHDLISTITEEKREIMIGSHSPPKTTMISTGTMPKTPTIMISTGTMPKTPTKMISTGTMPKTPTMMISTGTIPSTLTMMTTTEIILPTTSTIMKSTGTMPKTPIKMKSTGTMPKTPTTMKSIGTMSIIPKMKSIGTMHTIPTSQTMTTSSLISETSTTIELCCSSQSINKHS</sequence>
<dbReference type="Proteomes" id="UP000663836">
    <property type="component" value="Unassembled WGS sequence"/>
</dbReference>
<evidence type="ECO:0000256" key="1">
    <source>
        <dbReference type="SAM" id="Coils"/>
    </source>
</evidence>
<evidence type="ECO:0000313" key="4">
    <source>
        <dbReference type="Proteomes" id="UP000663836"/>
    </source>
</evidence>
<name>A0A819RLQ6_9BILA</name>
<feature type="compositionally biased region" description="Low complexity" evidence="2">
    <location>
        <begin position="180"/>
        <end position="195"/>
    </location>
</feature>
<evidence type="ECO:0000313" key="3">
    <source>
        <dbReference type="EMBL" id="CAF4040474.1"/>
    </source>
</evidence>
<dbReference type="EMBL" id="CAJOBD010005723">
    <property type="protein sequence ID" value="CAF4040474.1"/>
    <property type="molecule type" value="Genomic_DNA"/>
</dbReference>
<feature type="compositionally biased region" description="Low complexity" evidence="2">
    <location>
        <begin position="1234"/>
        <end position="1249"/>
    </location>
</feature>
<protein>
    <submittedName>
        <fullName evidence="3">Uncharacterized protein</fullName>
    </submittedName>
</protein>
<evidence type="ECO:0000256" key="2">
    <source>
        <dbReference type="SAM" id="MobiDB-lite"/>
    </source>
</evidence>
<gene>
    <name evidence="3" type="ORF">JBS370_LOCUS28473</name>
</gene>
<reference evidence="3" key="1">
    <citation type="submission" date="2021-02" db="EMBL/GenBank/DDBJ databases">
        <authorList>
            <person name="Nowell W R."/>
        </authorList>
    </citation>
    <scope>NUCLEOTIDE SEQUENCE</scope>
</reference>
<feature type="region of interest" description="Disordered" evidence="2">
    <location>
        <begin position="1171"/>
        <end position="1193"/>
    </location>
</feature>
<feature type="coiled-coil region" evidence="1">
    <location>
        <begin position="228"/>
        <end position="269"/>
    </location>
</feature>
<feature type="region of interest" description="Disordered" evidence="2">
    <location>
        <begin position="1222"/>
        <end position="1249"/>
    </location>
</feature>
<comment type="caution">
    <text evidence="3">The sequence shown here is derived from an EMBL/GenBank/DDBJ whole genome shotgun (WGS) entry which is preliminary data.</text>
</comment>
<feature type="region of interest" description="Disordered" evidence="2">
    <location>
        <begin position="174"/>
        <end position="195"/>
    </location>
</feature>
<keyword evidence="1" id="KW-0175">Coiled coil</keyword>
<accession>A0A819RLQ6</accession>
<dbReference type="PANTHER" id="PTHR21301">
    <property type="entry name" value="REVERSE TRANSCRIPTASE"/>
    <property type="match status" value="1"/>
</dbReference>
<dbReference type="PANTHER" id="PTHR21301:SF10">
    <property type="entry name" value="REVERSE TRANSCRIPTASE DOMAIN-CONTAINING PROTEIN"/>
    <property type="match status" value="1"/>
</dbReference>
<proteinExistence type="predicted"/>
<organism evidence="3 4">
    <name type="scientific">Rotaria sordida</name>
    <dbReference type="NCBI Taxonomy" id="392033"/>
    <lineage>
        <taxon>Eukaryota</taxon>
        <taxon>Metazoa</taxon>
        <taxon>Spiralia</taxon>
        <taxon>Gnathifera</taxon>
        <taxon>Rotifera</taxon>
        <taxon>Eurotatoria</taxon>
        <taxon>Bdelloidea</taxon>
        <taxon>Philodinida</taxon>
        <taxon>Philodinidae</taxon>
        <taxon>Rotaria</taxon>
    </lineage>
</organism>